<dbReference type="InterPro" id="IPR002293">
    <property type="entry name" value="AA/rel_permease1"/>
</dbReference>
<dbReference type="PIRSF" id="PIRSF006060">
    <property type="entry name" value="AA_transporter"/>
    <property type="match status" value="1"/>
</dbReference>
<proteinExistence type="predicted"/>
<keyword evidence="4 6" id="KW-1133">Transmembrane helix</keyword>
<gene>
    <name evidence="7" type="ORF">GCM10009765_13740</name>
</gene>
<evidence type="ECO:0000256" key="4">
    <source>
        <dbReference type="ARBA" id="ARBA00022989"/>
    </source>
</evidence>
<dbReference type="PANTHER" id="PTHR45649:SF26">
    <property type="entry name" value="OS04G0435100 PROTEIN"/>
    <property type="match status" value="1"/>
</dbReference>
<organism evidence="7 8">
    <name type="scientific">Fodinicola feengrottensis</name>
    <dbReference type="NCBI Taxonomy" id="435914"/>
    <lineage>
        <taxon>Bacteria</taxon>
        <taxon>Bacillati</taxon>
        <taxon>Actinomycetota</taxon>
        <taxon>Actinomycetes</taxon>
        <taxon>Mycobacteriales</taxon>
        <taxon>Fodinicola</taxon>
    </lineage>
</organism>
<feature type="transmembrane region" description="Helical" evidence="6">
    <location>
        <begin position="60"/>
        <end position="82"/>
    </location>
</feature>
<feature type="transmembrane region" description="Helical" evidence="6">
    <location>
        <begin position="313"/>
        <end position="336"/>
    </location>
</feature>
<keyword evidence="3 6" id="KW-0812">Transmembrane</keyword>
<dbReference type="PANTHER" id="PTHR45649">
    <property type="entry name" value="AMINO-ACID PERMEASE BAT1"/>
    <property type="match status" value="1"/>
</dbReference>
<comment type="caution">
    <text evidence="7">The sequence shown here is derived from an EMBL/GenBank/DDBJ whole genome shotgun (WGS) entry which is preliminary data.</text>
</comment>
<keyword evidence="5 6" id="KW-0472">Membrane</keyword>
<evidence type="ECO:0000256" key="1">
    <source>
        <dbReference type="ARBA" id="ARBA00004141"/>
    </source>
</evidence>
<feature type="transmembrane region" description="Helical" evidence="6">
    <location>
        <begin position="382"/>
        <end position="405"/>
    </location>
</feature>
<feature type="transmembrane region" description="Helical" evidence="6">
    <location>
        <begin position="176"/>
        <end position="194"/>
    </location>
</feature>
<keyword evidence="2" id="KW-0813">Transport</keyword>
<feature type="transmembrane region" description="Helical" evidence="6">
    <location>
        <begin position="426"/>
        <end position="448"/>
    </location>
</feature>
<evidence type="ECO:0000313" key="8">
    <source>
        <dbReference type="Proteomes" id="UP001500618"/>
    </source>
</evidence>
<feature type="transmembrane region" description="Helical" evidence="6">
    <location>
        <begin position="103"/>
        <end position="125"/>
    </location>
</feature>
<reference evidence="7 8" key="1">
    <citation type="journal article" date="2019" name="Int. J. Syst. Evol. Microbiol.">
        <title>The Global Catalogue of Microorganisms (GCM) 10K type strain sequencing project: providing services to taxonomists for standard genome sequencing and annotation.</title>
        <authorList>
            <consortium name="The Broad Institute Genomics Platform"/>
            <consortium name="The Broad Institute Genome Sequencing Center for Infectious Disease"/>
            <person name="Wu L."/>
            <person name="Ma J."/>
        </authorList>
    </citation>
    <scope>NUCLEOTIDE SEQUENCE [LARGE SCALE GENOMIC DNA]</scope>
    <source>
        <strain evidence="7 8">JCM 14718</strain>
    </source>
</reference>
<feature type="transmembrane region" description="Helical" evidence="6">
    <location>
        <begin position="28"/>
        <end position="48"/>
    </location>
</feature>
<dbReference type="RefSeq" id="WP_344308161.1">
    <property type="nucleotide sequence ID" value="NZ_BAAANY010000005.1"/>
</dbReference>
<accession>A0ABN2G5N2</accession>
<dbReference type="Gene3D" id="1.20.1740.10">
    <property type="entry name" value="Amino acid/polyamine transporter I"/>
    <property type="match status" value="1"/>
</dbReference>
<sequence>MPDPTSTDTDDLAGFGYHQRLSRTLGSFSSFAAGFSYISILTGMFQLFGFGYGFGGPGLFWTWLFVLAGQFAVALCFAELGARFPIAGSVYQWSKQLAGRAGAWMAGWAMLVGSIVTVAAVSIALQIVLPPIWSGFQVFTDNTVNAVFLGCCLLIVTTIINILGVKVISRVNNIGVFVELVGAVAIIVLLLFSARRGPDVVLHTQNAGQGLPGYGVFGYGAALVVAVIMPAYVMFGFDTASSLAEETKEPRRRVPRAILNALAAAGIAGALLLLFALMASPTLDLAALQKGGLPLVLESALGPTVAKLLLVDVAIAISVCTLAIHTASIRIIFSMARDNNLPFSAGLAHVSAHRRSPVVPAIVVGVVAALILLVNIGTPQIFTLVTSVSIVIVYVAYLLVTVPLLRKRLRGWPPDGPASGLFGLGRFGLAINIVAVCYGAFMAVNLVWPREAIYGAGGYAWGGLIFVVVVLGVGAIYYFTVQRRRTFTVLTEHRAVAGALPIAAED</sequence>
<feature type="transmembrane region" description="Helical" evidence="6">
    <location>
        <begin position="214"/>
        <end position="237"/>
    </location>
</feature>
<feature type="transmembrane region" description="Helical" evidence="6">
    <location>
        <begin position="357"/>
        <end position="376"/>
    </location>
</feature>
<protein>
    <submittedName>
        <fullName evidence="7">Amino acid permease</fullName>
    </submittedName>
</protein>
<evidence type="ECO:0000313" key="7">
    <source>
        <dbReference type="EMBL" id="GAA1665440.1"/>
    </source>
</evidence>
<keyword evidence="8" id="KW-1185">Reference proteome</keyword>
<feature type="transmembrane region" description="Helical" evidence="6">
    <location>
        <begin position="145"/>
        <end position="164"/>
    </location>
</feature>
<comment type="subcellular location">
    <subcellularLocation>
        <location evidence="1">Membrane</location>
        <topology evidence="1">Multi-pass membrane protein</topology>
    </subcellularLocation>
</comment>
<evidence type="ECO:0000256" key="2">
    <source>
        <dbReference type="ARBA" id="ARBA00022448"/>
    </source>
</evidence>
<evidence type="ECO:0000256" key="5">
    <source>
        <dbReference type="ARBA" id="ARBA00023136"/>
    </source>
</evidence>
<evidence type="ECO:0000256" key="3">
    <source>
        <dbReference type="ARBA" id="ARBA00022692"/>
    </source>
</evidence>
<dbReference type="Proteomes" id="UP001500618">
    <property type="component" value="Unassembled WGS sequence"/>
</dbReference>
<evidence type="ECO:0000256" key="6">
    <source>
        <dbReference type="SAM" id="Phobius"/>
    </source>
</evidence>
<feature type="transmembrane region" description="Helical" evidence="6">
    <location>
        <begin position="460"/>
        <end position="479"/>
    </location>
</feature>
<dbReference type="EMBL" id="BAAANY010000005">
    <property type="protein sequence ID" value="GAA1665440.1"/>
    <property type="molecule type" value="Genomic_DNA"/>
</dbReference>
<feature type="transmembrane region" description="Helical" evidence="6">
    <location>
        <begin position="258"/>
        <end position="279"/>
    </location>
</feature>
<name>A0ABN2G5N2_9ACTN</name>
<dbReference type="Pfam" id="PF13520">
    <property type="entry name" value="AA_permease_2"/>
    <property type="match status" value="1"/>
</dbReference>